<name>A0A345PKZ1_9BACI</name>
<dbReference type="Proteomes" id="UP000253908">
    <property type="component" value="Chromosome"/>
</dbReference>
<feature type="transmembrane region" description="Helical" evidence="1">
    <location>
        <begin position="31"/>
        <end position="54"/>
    </location>
</feature>
<sequence>MRHPYEKFVRIELISLVIVILFGIIGLIQGFLILVFFSFYLIALSLVCDGLLHLYFRNSQQAGKQILRAVVLFIFATYLLFAL</sequence>
<dbReference type="AlphaFoldDB" id="A0A345PKZ1"/>
<evidence type="ECO:0000313" key="3">
    <source>
        <dbReference type="Proteomes" id="UP000253908"/>
    </source>
</evidence>
<evidence type="ECO:0008006" key="4">
    <source>
        <dbReference type="Google" id="ProtNLM"/>
    </source>
</evidence>
<dbReference type="OrthoDB" id="2973734at2"/>
<protein>
    <recommendedName>
        <fullName evidence="4">AI-2E family transporter</fullName>
    </recommendedName>
</protein>
<keyword evidence="3" id="KW-1185">Reference proteome</keyword>
<evidence type="ECO:0000313" key="2">
    <source>
        <dbReference type="EMBL" id="AXI10671.1"/>
    </source>
</evidence>
<dbReference type="RefSeq" id="WP_114917955.1">
    <property type="nucleotide sequence ID" value="NZ_CP024848.1"/>
</dbReference>
<keyword evidence="1" id="KW-0472">Membrane</keyword>
<accession>A0A345PKZ1</accession>
<keyword evidence="1" id="KW-0812">Transmembrane</keyword>
<reference evidence="3" key="1">
    <citation type="submission" date="2017-11" db="EMBL/GenBank/DDBJ databases">
        <authorList>
            <person name="Zhu W."/>
        </authorList>
    </citation>
    <scope>NUCLEOTIDE SEQUENCE [LARGE SCALE GENOMIC DNA]</scope>
    <source>
        <strain evidence="3">160</strain>
    </source>
</reference>
<feature type="transmembrane region" description="Helical" evidence="1">
    <location>
        <begin position="66"/>
        <end position="82"/>
    </location>
</feature>
<evidence type="ECO:0000256" key="1">
    <source>
        <dbReference type="SAM" id="Phobius"/>
    </source>
</evidence>
<dbReference type="EMBL" id="CP024848">
    <property type="protein sequence ID" value="AXI10671.1"/>
    <property type="molecule type" value="Genomic_DNA"/>
</dbReference>
<dbReference type="KEGG" id="ocn:CUC15_17745"/>
<feature type="transmembrane region" description="Helical" evidence="1">
    <location>
        <begin position="7"/>
        <end position="25"/>
    </location>
</feature>
<proteinExistence type="predicted"/>
<keyword evidence="1" id="KW-1133">Transmembrane helix</keyword>
<gene>
    <name evidence="2" type="ORF">CUC15_17745</name>
</gene>
<organism evidence="2 3">
    <name type="scientific">Oceanobacillus zhaokaii</name>
    <dbReference type="NCBI Taxonomy" id="2052660"/>
    <lineage>
        <taxon>Bacteria</taxon>
        <taxon>Bacillati</taxon>
        <taxon>Bacillota</taxon>
        <taxon>Bacilli</taxon>
        <taxon>Bacillales</taxon>
        <taxon>Bacillaceae</taxon>
        <taxon>Oceanobacillus</taxon>
    </lineage>
</organism>